<comment type="caution">
    <text evidence="9">The sequence shown here is derived from an EMBL/GenBank/DDBJ whole genome shotgun (WGS) entry which is preliminary data.</text>
</comment>
<dbReference type="InterPro" id="IPR020094">
    <property type="entry name" value="TruA/RsuA/RluB/E/F_N"/>
</dbReference>
<feature type="domain" description="Pseudouridine synthase I TruA alpha/beta" evidence="8">
    <location>
        <begin position="143"/>
        <end position="245"/>
    </location>
</feature>
<dbReference type="InterPro" id="IPR020103">
    <property type="entry name" value="PsdUridine_synth_cat_dom_sf"/>
</dbReference>
<dbReference type="Gene3D" id="3.30.70.660">
    <property type="entry name" value="Pseudouridine synthase I, catalytic domain, C-terminal subdomain"/>
    <property type="match status" value="1"/>
</dbReference>
<dbReference type="PANTHER" id="PTHR11142">
    <property type="entry name" value="PSEUDOURIDYLATE SYNTHASE"/>
    <property type="match status" value="1"/>
</dbReference>
<evidence type="ECO:0000256" key="3">
    <source>
        <dbReference type="ARBA" id="ARBA00023235"/>
    </source>
</evidence>
<dbReference type="FunFam" id="3.30.70.580:FF:000001">
    <property type="entry name" value="tRNA pseudouridine synthase A"/>
    <property type="match status" value="1"/>
</dbReference>
<dbReference type="HAMAP" id="MF_00171">
    <property type="entry name" value="TruA"/>
    <property type="match status" value="1"/>
</dbReference>
<protein>
    <recommendedName>
        <fullName evidence="4">tRNA pseudouridine synthase A</fullName>
        <ecNumber evidence="4">5.4.99.12</ecNumber>
    </recommendedName>
    <alternativeName>
        <fullName evidence="4">tRNA pseudouridine(38-40) synthase</fullName>
    </alternativeName>
    <alternativeName>
        <fullName evidence="4">tRNA pseudouridylate synthase I</fullName>
    </alternativeName>
    <alternativeName>
        <fullName evidence="4">tRNA-uridine isomerase I</fullName>
    </alternativeName>
</protein>
<feature type="binding site" evidence="4 6">
    <location>
        <position position="110"/>
    </location>
    <ligand>
        <name>substrate</name>
    </ligand>
</feature>
<dbReference type="EMBL" id="DVGD01000103">
    <property type="protein sequence ID" value="HIR09466.1"/>
    <property type="molecule type" value="Genomic_DNA"/>
</dbReference>
<proteinExistence type="inferred from homology"/>
<evidence type="ECO:0000256" key="7">
    <source>
        <dbReference type="RuleBase" id="RU003792"/>
    </source>
</evidence>
<comment type="function">
    <text evidence="4">Formation of pseudouridine at positions 38, 39 and 40 in the anticodon stem and loop of transfer RNAs.</text>
</comment>
<keyword evidence="3 4" id="KW-0413">Isomerase</keyword>
<comment type="similarity">
    <text evidence="1 4 7">Belongs to the tRNA pseudouridine synthase TruA family.</text>
</comment>
<gene>
    <name evidence="4 9" type="primary">truA</name>
    <name evidence="9" type="ORF">IAA70_03570</name>
</gene>
<comment type="subunit">
    <text evidence="4">Homodimer.</text>
</comment>
<evidence type="ECO:0000256" key="1">
    <source>
        <dbReference type="ARBA" id="ARBA00009375"/>
    </source>
</evidence>
<dbReference type="NCBIfam" id="TIGR00071">
    <property type="entry name" value="hisT_truA"/>
    <property type="match status" value="1"/>
</dbReference>
<dbReference type="Pfam" id="PF01416">
    <property type="entry name" value="PseudoU_synth_1"/>
    <property type="match status" value="2"/>
</dbReference>
<dbReference type="Gene3D" id="3.30.70.580">
    <property type="entry name" value="Pseudouridine synthase I, catalytic domain, N-terminal subdomain"/>
    <property type="match status" value="1"/>
</dbReference>
<dbReference type="GO" id="GO:0031119">
    <property type="term" value="P:tRNA pseudouridine synthesis"/>
    <property type="evidence" value="ECO:0007669"/>
    <property type="project" value="UniProtKB-UniRule"/>
</dbReference>
<feature type="active site" description="Nucleophile" evidence="4 5">
    <location>
        <position position="52"/>
    </location>
</feature>
<feature type="domain" description="Pseudouridine synthase I TruA alpha/beta" evidence="8">
    <location>
        <begin position="9"/>
        <end position="98"/>
    </location>
</feature>
<dbReference type="CDD" id="cd02570">
    <property type="entry name" value="PseudoU_synth_EcTruA"/>
    <property type="match status" value="1"/>
</dbReference>
<organism evidence="9 10">
    <name type="scientific">Candidatus Avoscillospira stercoripullorum</name>
    <dbReference type="NCBI Taxonomy" id="2840709"/>
    <lineage>
        <taxon>Bacteria</taxon>
        <taxon>Bacillati</taxon>
        <taxon>Bacillota</taxon>
        <taxon>Clostridia</taxon>
        <taxon>Eubacteriales</taxon>
        <taxon>Oscillospiraceae</taxon>
        <taxon>Oscillospiraceae incertae sedis</taxon>
        <taxon>Candidatus Avoscillospira</taxon>
    </lineage>
</organism>
<keyword evidence="2 4" id="KW-0819">tRNA processing</keyword>
<evidence type="ECO:0000256" key="6">
    <source>
        <dbReference type="PIRSR" id="PIRSR001430-2"/>
    </source>
</evidence>
<evidence type="ECO:0000256" key="2">
    <source>
        <dbReference type="ARBA" id="ARBA00022694"/>
    </source>
</evidence>
<dbReference type="InterPro" id="IPR001406">
    <property type="entry name" value="PsdUridine_synth_TruA"/>
</dbReference>
<dbReference type="AlphaFoldDB" id="A0A9D1A704"/>
<name>A0A9D1A704_9FIRM</name>
<dbReference type="SUPFAM" id="SSF55120">
    <property type="entry name" value="Pseudouridine synthase"/>
    <property type="match status" value="1"/>
</dbReference>
<reference evidence="9" key="1">
    <citation type="submission" date="2020-10" db="EMBL/GenBank/DDBJ databases">
        <authorList>
            <person name="Gilroy R."/>
        </authorList>
    </citation>
    <scope>NUCLEOTIDE SEQUENCE</scope>
    <source>
        <strain evidence="9">ChiHjej9B8-7071</strain>
    </source>
</reference>
<comment type="caution">
    <text evidence="4">Lacks conserved residue(s) required for the propagation of feature annotation.</text>
</comment>
<evidence type="ECO:0000259" key="8">
    <source>
        <dbReference type="Pfam" id="PF01416"/>
    </source>
</evidence>
<evidence type="ECO:0000256" key="4">
    <source>
        <dbReference type="HAMAP-Rule" id="MF_00171"/>
    </source>
</evidence>
<dbReference type="InterPro" id="IPR020095">
    <property type="entry name" value="PsdUridine_synth_TruA_C"/>
</dbReference>
<dbReference type="PIRSF" id="PIRSF001430">
    <property type="entry name" value="tRNA_psdUrid_synth"/>
    <property type="match status" value="1"/>
</dbReference>
<evidence type="ECO:0000256" key="5">
    <source>
        <dbReference type="PIRSR" id="PIRSR001430-1"/>
    </source>
</evidence>
<reference evidence="9" key="2">
    <citation type="journal article" date="2021" name="PeerJ">
        <title>Extensive microbial diversity within the chicken gut microbiome revealed by metagenomics and culture.</title>
        <authorList>
            <person name="Gilroy R."/>
            <person name="Ravi A."/>
            <person name="Getino M."/>
            <person name="Pursley I."/>
            <person name="Horton D.L."/>
            <person name="Alikhan N.F."/>
            <person name="Baker D."/>
            <person name="Gharbi K."/>
            <person name="Hall N."/>
            <person name="Watson M."/>
            <person name="Adriaenssens E.M."/>
            <person name="Foster-Nyarko E."/>
            <person name="Jarju S."/>
            <person name="Secka A."/>
            <person name="Antonio M."/>
            <person name="Oren A."/>
            <person name="Chaudhuri R.R."/>
            <person name="La Ragione R."/>
            <person name="Hildebrand F."/>
            <person name="Pallen M.J."/>
        </authorList>
    </citation>
    <scope>NUCLEOTIDE SEQUENCE</scope>
    <source>
        <strain evidence="9">ChiHjej9B8-7071</strain>
    </source>
</reference>
<dbReference type="GO" id="GO:0160147">
    <property type="term" value="F:tRNA pseudouridine(38-40) synthase activity"/>
    <property type="evidence" value="ECO:0007669"/>
    <property type="project" value="UniProtKB-EC"/>
</dbReference>
<dbReference type="PANTHER" id="PTHR11142:SF0">
    <property type="entry name" value="TRNA PSEUDOURIDINE SYNTHASE-LIKE 1"/>
    <property type="match status" value="1"/>
</dbReference>
<dbReference type="InterPro" id="IPR020097">
    <property type="entry name" value="PsdUridine_synth_TruA_a/b_dom"/>
</dbReference>
<dbReference type="GO" id="GO:0003723">
    <property type="term" value="F:RNA binding"/>
    <property type="evidence" value="ECO:0007669"/>
    <property type="project" value="InterPro"/>
</dbReference>
<evidence type="ECO:0000313" key="10">
    <source>
        <dbReference type="Proteomes" id="UP000824258"/>
    </source>
</evidence>
<accession>A0A9D1A704</accession>
<evidence type="ECO:0000313" key="9">
    <source>
        <dbReference type="EMBL" id="HIR09466.1"/>
    </source>
</evidence>
<sequence>MRNIALFLTYVGTAYHGWQVQKNEVTVAETLEQAAAAVVGHPVKFTGCGRTDAGVHARRYVANFFTSSTIPVDRLPYALNTHLPEDIVVTGAQEVPESFNAIGSCVRKEYTYLIYNSRIRDPFYVNRAWFYPRHLDEGIMQQAASQFVGTHDFAAVRSLGTPVRSTVRTVYYYEVEREGDLIRLRVCANGFLYNMARAMAGTVVYAAEGKIAPDAIGALLKSGNRTAAGPTVPPGGLYLTRLWYDDGKVSFHVE</sequence>
<comment type="catalytic activity">
    <reaction evidence="4 7">
        <text>uridine(38/39/40) in tRNA = pseudouridine(38/39/40) in tRNA</text>
        <dbReference type="Rhea" id="RHEA:22376"/>
        <dbReference type="Rhea" id="RHEA-COMP:10085"/>
        <dbReference type="Rhea" id="RHEA-COMP:10087"/>
        <dbReference type="ChEBI" id="CHEBI:65314"/>
        <dbReference type="ChEBI" id="CHEBI:65315"/>
        <dbReference type="EC" id="5.4.99.12"/>
    </reaction>
</comment>
<dbReference type="Proteomes" id="UP000824258">
    <property type="component" value="Unassembled WGS sequence"/>
</dbReference>
<dbReference type="EC" id="5.4.99.12" evidence="4"/>